<dbReference type="RefSeq" id="WP_221572709.1">
    <property type="nucleotide sequence ID" value="NZ_JAIGNK010000001.1"/>
</dbReference>
<dbReference type="EMBL" id="JAIGNK010000001">
    <property type="protein sequence ID" value="MBX7457401.1"/>
    <property type="molecule type" value="Genomic_DNA"/>
</dbReference>
<proteinExistence type="predicted"/>
<dbReference type="PROSITE" id="PS50222">
    <property type="entry name" value="EF_HAND_2"/>
    <property type="match status" value="1"/>
</dbReference>
<feature type="domain" description="EF-hand" evidence="2">
    <location>
        <begin position="91"/>
        <end position="126"/>
    </location>
</feature>
<evidence type="ECO:0000313" key="4">
    <source>
        <dbReference type="Proteomes" id="UP000783253"/>
    </source>
</evidence>
<name>A0ABS7IVC2_9SPHN</name>
<dbReference type="SUPFAM" id="SSF47473">
    <property type="entry name" value="EF-hand"/>
    <property type="match status" value="1"/>
</dbReference>
<keyword evidence="4" id="KW-1185">Reference proteome</keyword>
<dbReference type="PROSITE" id="PS00018">
    <property type="entry name" value="EF_HAND_1"/>
    <property type="match status" value="1"/>
</dbReference>
<evidence type="ECO:0000256" key="1">
    <source>
        <dbReference type="SAM" id="MobiDB-lite"/>
    </source>
</evidence>
<evidence type="ECO:0000259" key="2">
    <source>
        <dbReference type="PROSITE" id="PS50222"/>
    </source>
</evidence>
<dbReference type="Gene3D" id="1.10.238.10">
    <property type="entry name" value="EF-hand"/>
    <property type="match status" value="1"/>
</dbReference>
<feature type="compositionally biased region" description="Low complexity" evidence="1">
    <location>
        <begin position="38"/>
        <end position="47"/>
    </location>
</feature>
<feature type="compositionally biased region" description="Basic and acidic residues" evidence="1">
    <location>
        <begin position="127"/>
        <end position="136"/>
    </location>
</feature>
<dbReference type="Pfam" id="PF13202">
    <property type="entry name" value="EF-hand_5"/>
    <property type="match status" value="1"/>
</dbReference>
<dbReference type="InterPro" id="IPR002048">
    <property type="entry name" value="EF_hand_dom"/>
</dbReference>
<dbReference type="InterPro" id="IPR011992">
    <property type="entry name" value="EF-hand-dom_pair"/>
</dbReference>
<evidence type="ECO:0000313" key="3">
    <source>
        <dbReference type="EMBL" id="MBX7457401.1"/>
    </source>
</evidence>
<reference evidence="3 4" key="1">
    <citation type="submission" date="2021-08" db="EMBL/GenBank/DDBJ databases">
        <title>Comparative Genomics Analysis of the Genus Qipengyuania Reveals Extensive Genetic Diversity and Metabolic Versatility, Including the Description of Fifteen Novel Species.</title>
        <authorList>
            <person name="Liu Y."/>
        </authorList>
    </citation>
    <scope>NUCLEOTIDE SEQUENCE [LARGE SCALE GENOMIC DNA]</scope>
    <source>
        <strain evidence="3 4">1NDH17</strain>
    </source>
</reference>
<feature type="region of interest" description="Disordered" evidence="1">
    <location>
        <begin position="33"/>
        <end position="72"/>
    </location>
</feature>
<accession>A0ABS7IVC2</accession>
<organism evidence="3 4">
    <name type="scientific">Qipengyuania polymorpha</name>
    <dbReference type="NCBI Taxonomy" id="2867234"/>
    <lineage>
        <taxon>Bacteria</taxon>
        <taxon>Pseudomonadati</taxon>
        <taxon>Pseudomonadota</taxon>
        <taxon>Alphaproteobacteria</taxon>
        <taxon>Sphingomonadales</taxon>
        <taxon>Erythrobacteraceae</taxon>
        <taxon>Qipengyuania</taxon>
    </lineage>
</organism>
<feature type="region of interest" description="Disordered" evidence="1">
    <location>
        <begin position="127"/>
        <end position="155"/>
    </location>
</feature>
<dbReference type="Proteomes" id="UP000783253">
    <property type="component" value="Unassembled WGS sequence"/>
</dbReference>
<sequence length="155" mass="17332">MKAFITGSLVTLMMAGVGLFWWEGRAAVEEAAPPPDPMAFAPPAYDPEALPVSDPGDMEGPAPPEASELTKEQQRFFRYDRNRDWRITRSEMLSTRSDAFRKLDKDGNNLLTFEEWAVTTVEKFEGADANGDRELSPSEFATTKPKPAKKRRCAC</sequence>
<gene>
    <name evidence="3" type="ORF">K3152_04000</name>
</gene>
<protein>
    <recommendedName>
        <fullName evidence="2">EF-hand domain-containing protein</fullName>
    </recommendedName>
</protein>
<dbReference type="InterPro" id="IPR018247">
    <property type="entry name" value="EF_Hand_1_Ca_BS"/>
</dbReference>
<feature type="compositionally biased region" description="Basic residues" evidence="1">
    <location>
        <begin position="146"/>
        <end position="155"/>
    </location>
</feature>
<comment type="caution">
    <text evidence="3">The sequence shown here is derived from an EMBL/GenBank/DDBJ whole genome shotgun (WGS) entry which is preliminary data.</text>
</comment>